<accession>A0ABV9G3M6</accession>
<keyword evidence="3" id="KW-1185">Reference proteome</keyword>
<comment type="caution">
    <text evidence="2">The sequence shown here is derived from an EMBL/GenBank/DDBJ whole genome shotgun (WGS) entry which is preliminary data.</text>
</comment>
<gene>
    <name evidence="2" type="ORF">ACFO9E_13395</name>
</gene>
<dbReference type="Proteomes" id="UP001595993">
    <property type="component" value="Unassembled WGS sequence"/>
</dbReference>
<name>A0ABV9G3M6_9ACTN</name>
<proteinExistence type="predicted"/>
<evidence type="ECO:0000313" key="3">
    <source>
        <dbReference type="Proteomes" id="UP001595993"/>
    </source>
</evidence>
<dbReference type="RefSeq" id="WP_381194811.1">
    <property type="nucleotide sequence ID" value="NZ_JBHSFE010000011.1"/>
</dbReference>
<feature type="region of interest" description="Disordered" evidence="1">
    <location>
        <begin position="66"/>
        <end position="92"/>
    </location>
</feature>
<sequence length="92" mass="10340">MTNQAAIENTLPTEDDELMWELAYLGVPVHIQAGNRQLRAALGDDVDEQTLQNVIRWRKAEECEACHTGTGRHTEPRSARTDHFTPGVRSRG</sequence>
<evidence type="ECO:0000256" key="1">
    <source>
        <dbReference type="SAM" id="MobiDB-lite"/>
    </source>
</evidence>
<feature type="compositionally biased region" description="Basic and acidic residues" evidence="1">
    <location>
        <begin position="72"/>
        <end position="83"/>
    </location>
</feature>
<protein>
    <submittedName>
        <fullName evidence="2">Uncharacterized protein</fullName>
    </submittedName>
</protein>
<organism evidence="2 3">
    <name type="scientific">Streptomyces maoxianensis</name>
    <dbReference type="NCBI Taxonomy" id="1459942"/>
    <lineage>
        <taxon>Bacteria</taxon>
        <taxon>Bacillati</taxon>
        <taxon>Actinomycetota</taxon>
        <taxon>Actinomycetes</taxon>
        <taxon>Kitasatosporales</taxon>
        <taxon>Streptomycetaceae</taxon>
        <taxon>Streptomyces</taxon>
    </lineage>
</organism>
<evidence type="ECO:0000313" key="2">
    <source>
        <dbReference type="EMBL" id="MFC4608805.1"/>
    </source>
</evidence>
<reference evidence="3" key="1">
    <citation type="journal article" date="2019" name="Int. J. Syst. Evol. Microbiol.">
        <title>The Global Catalogue of Microorganisms (GCM) 10K type strain sequencing project: providing services to taxonomists for standard genome sequencing and annotation.</title>
        <authorList>
            <consortium name="The Broad Institute Genomics Platform"/>
            <consortium name="The Broad Institute Genome Sequencing Center for Infectious Disease"/>
            <person name="Wu L."/>
            <person name="Ma J."/>
        </authorList>
    </citation>
    <scope>NUCLEOTIDE SEQUENCE [LARGE SCALE GENOMIC DNA]</scope>
    <source>
        <strain evidence="3">CGMCC 4.7139</strain>
    </source>
</reference>
<dbReference type="EMBL" id="JBHSFE010000011">
    <property type="protein sequence ID" value="MFC4608805.1"/>
    <property type="molecule type" value="Genomic_DNA"/>
</dbReference>